<dbReference type="Gene3D" id="1.25.10.10">
    <property type="entry name" value="Leucine-rich Repeat Variant"/>
    <property type="match status" value="1"/>
</dbReference>
<dbReference type="Gene3D" id="2.120.10.30">
    <property type="entry name" value="TolB, C-terminal domain"/>
    <property type="match status" value="1"/>
</dbReference>
<feature type="domain" description="Cytochrome c" evidence="5">
    <location>
        <begin position="641"/>
        <end position="738"/>
    </location>
</feature>
<dbReference type="InterPro" id="IPR055557">
    <property type="entry name" value="DUF7133"/>
</dbReference>
<evidence type="ECO:0000313" key="7">
    <source>
        <dbReference type="Proteomes" id="UP000323426"/>
    </source>
</evidence>
<protein>
    <submittedName>
        <fullName evidence="6">Dehydrogenase</fullName>
    </submittedName>
</protein>
<evidence type="ECO:0000313" key="6">
    <source>
        <dbReference type="EMBL" id="KAA5542453.1"/>
    </source>
</evidence>
<dbReference type="AlphaFoldDB" id="A0A5M6D536"/>
<keyword evidence="7" id="KW-1185">Reference proteome</keyword>
<keyword evidence="2 4" id="KW-0479">Metal-binding</keyword>
<dbReference type="InterPro" id="IPR011042">
    <property type="entry name" value="6-blade_b-propeller_TolB-like"/>
</dbReference>
<dbReference type="Pfam" id="PF00034">
    <property type="entry name" value="Cytochrom_C"/>
    <property type="match status" value="1"/>
</dbReference>
<dbReference type="SUPFAM" id="SSF48371">
    <property type="entry name" value="ARM repeat"/>
    <property type="match status" value="1"/>
</dbReference>
<gene>
    <name evidence="6" type="ORF">F0145_18560</name>
</gene>
<keyword evidence="3 4" id="KW-0408">Iron</keyword>
<dbReference type="Proteomes" id="UP000323426">
    <property type="component" value="Unassembled WGS sequence"/>
</dbReference>
<evidence type="ECO:0000256" key="4">
    <source>
        <dbReference type="PROSITE-ProRule" id="PRU00433"/>
    </source>
</evidence>
<dbReference type="InterPro" id="IPR011041">
    <property type="entry name" value="Quinoprot_gluc/sorb_DH_b-prop"/>
</dbReference>
<dbReference type="RefSeq" id="WP_150090727.1">
    <property type="nucleotide sequence ID" value="NZ_VWSF01000017.1"/>
</dbReference>
<proteinExistence type="predicted"/>
<dbReference type="PANTHER" id="PTHR33546:SF1">
    <property type="entry name" value="LARGE, MULTIFUNCTIONAL SECRETED PROTEIN"/>
    <property type="match status" value="1"/>
</dbReference>
<sequence length="772" mass="85749">MKKIYYPFLLLLLTGILFYCKSNKTLSGQAADTTPTANDKLTNAQVDLNASPFVSASDAIKMMQVEDGFEVKLVASEPLISTPVAITFDNNNRIWAVEMIGYMPDTVGTGEDIPNGKIVILEDKNKDGVADERKVFLDSLVLPRAICLIEDGILVAEPPRLWYYKIKNDKPVQKILVDEKYTEGGNVEHQPNGLLRAMDNWIYNAKSSKRYRKRGDKWEIERTHFRGQWGISQDNYGRLFYNTNSENLLGDYFAPGLGANNKNQRGVAGFNRKIVADNKVYPLRPTPGVNRGYMAGVLDESLRLTNFTAACGPLVYRGDLFGSAYAGNIFVAEPSANLIKRNIVSEAGYVINGQQAYQNREFISSLDERFRPVSLYNSPEGALYVVDMYRGIIQHETYLTTYLKKEIGKRQLTQPLSAGRIYKVVPKNKKTAAVTVPQNPEQLVKLLGHANGWVRDNAQQTLIDGKFTQAIPALRQIVKDKKNQLQAIHALWTLEGLGALQTDEVLALLNNPAWPLRMQALSALPSVLNKSNYAQVTSVLTQMLETDTLAAPYIAFITNNIQPLDKTAANNLLRQVVKKYPNNPYVADAVISNLQDQEETLGKELASLASGPDLAINKQMGRIVTSIRNTRANRNPDMLRKEFPKGAAMFNATCQTCHGPDGNGVNALGPPLNGSEYVTGRKDRLISVVLFGLTGPVTVKGHVYKAPEINGDMPGIGYNKDLPNEDIAELLSFIRKSWQNNADKVSAEDVTKVRTQLKGRQKAFTEAELNRM</sequence>
<dbReference type="SUPFAM" id="SSF50952">
    <property type="entry name" value="Soluble quinoprotein glucose dehydrogenase"/>
    <property type="match status" value="1"/>
</dbReference>
<dbReference type="InterPro" id="IPR011989">
    <property type="entry name" value="ARM-like"/>
</dbReference>
<dbReference type="GO" id="GO:0009055">
    <property type="term" value="F:electron transfer activity"/>
    <property type="evidence" value="ECO:0007669"/>
    <property type="project" value="InterPro"/>
</dbReference>
<reference evidence="6 7" key="1">
    <citation type="submission" date="2019-09" db="EMBL/GenBank/DDBJ databases">
        <title>Genome sequence and assembly of Adhaeribacter sp.</title>
        <authorList>
            <person name="Chhetri G."/>
        </authorList>
    </citation>
    <scope>NUCLEOTIDE SEQUENCE [LARGE SCALE GENOMIC DNA]</scope>
    <source>
        <strain evidence="6 7">DK36</strain>
    </source>
</reference>
<organism evidence="6 7">
    <name type="scientific">Adhaeribacter rhizoryzae</name>
    <dbReference type="NCBI Taxonomy" id="2607907"/>
    <lineage>
        <taxon>Bacteria</taxon>
        <taxon>Pseudomonadati</taxon>
        <taxon>Bacteroidota</taxon>
        <taxon>Cytophagia</taxon>
        <taxon>Cytophagales</taxon>
        <taxon>Hymenobacteraceae</taxon>
        <taxon>Adhaeribacter</taxon>
    </lineage>
</organism>
<dbReference type="GO" id="GO:0046872">
    <property type="term" value="F:metal ion binding"/>
    <property type="evidence" value="ECO:0007669"/>
    <property type="project" value="UniProtKB-KW"/>
</dbReference>
<dbReference type="GO" id="GO:0020037">
    <property type="term" value="F:heme binding"/>
    <property type="evidence" value="ECO:0007669"/>
    <property type="project" value="InterPro"/>
</dbReference>
<comment type="caution">
    <text evidence="6">The sequence shown here is derived from an EMBL/GenBank/DDBJ whole genome shotgun (WGS) entry which is preliminary data.</text>
</comment>
<accession>A0A5M6D536</accession>
<dbReference type="Pfam" id="PF23500">
    <property type="entry name" value="DUF7133"/>
    <property type="match status" value="1"/>
</dbReference>
<dbReference type="InterPro" id="IPR016024">
    <property type="entry name" value="ARM-type_fold"/>
</dbReference>
<dbReference type="PANTHER" id="PTHR33546">
    <property type="entry name" value="LARGE, MULTIFUNCTIONAL SECRETED PROTEIN-RELATED"/>
    <property type="match status" value="1"/>
</dbReference>
<dbReference type="InterPro" id="IPR036909">
    <property type="entry name" value="Cyt_c-like_dom_sf"/>
</dbReference>
<dbReference type="SUPFAM" id="SSF46626">
    <property type="entry name" value="Cytochrome c"/>
    <property type="match status" value="1"/>
</dbReference>
<dbReference type="InterPro" id="IPR009056">
    <property type="entry name" value="Cyt_c-like_dom"/>
</dbReference>
<dbReference type="Gene3D" id="1.10.760.10">
    <property type="entry name" value="Cytochrome c-like domain"/>
    <property type="match status" value="1"/>
</dbReference>
<dbReference type="PROSITE" id="PS51007">
    <property type="entry name" value="CYTC"/>
    <property type="match status" value="1"/>
</dbReference>
<name>A0A5M6D536_9BACT</name>
<keyword evidence="1 4" id="KW-0349">Heme</keyword>
<evidence type="ECO:0000259" key="5">
    <source>
        <dbReference type="PROSITE" id="PS51007"/>
    </source>
</evidence>
<evidence type="ECO:0000256" key="3">
    <source>
        <dbReference type="ARBA" id="ARBA00023004"/>
    </source>
</evidence>
<dbReference type="EMBL" id="VWSF01000017">
    <property type="protein sequence ID" value="KAA5542453.1"/>
    <property type="molecule type" value="Genomic_DNA"/>
</dbReference>
<evidence type="ECO:0000256" key="2">
    <source>
        <dbReference type="ARBA" id="ARBA00022723"/>
    </source>
</evidence>
<evidence type="ECO:0000256" key="1">
    <source>
        <dbReference type="ARBA" id="ARBA00022617"/>
    </source>
</evidence>